<dbReference type="Pfam" id="PF02120">
    <property type="entry name" value="Flg_hook"/>
    <property type="match status" value="1"/>
</dbReference>
<evidence type="ECO:0000256" key="1">
    <source>
        <dbReference type="SAM" id="MobiDB-lite"/>
    </source>
</evidence>
<keyword evidence="4" id="KW-1185">Reference proteome</keyword>
<feature type="region of interest" description="Disordered" evidence="1">
    <location>
        <begin position="1"/>
        <end position="59"/>
    </location>
</feature>
<dbReference type="Gene3D" id="3.30.750.140">
    <property type="match status" value="1"/>
</dbReference>
<evidence type="ECO:0000313" key="3">
    <source>
        <dbReference type="EMBL" id="GAQ26254.1"/>
    </source>
</evidence>
<keyword evidence="3" id="KW-0966">Cell projection</keyword>
<evidence type="ECO:0000259" key="2">
    <source>
        <dbReference type="Pfam" id="PF02120"/>
    </source>
</evidence>
<sequence>MNMVLQLSEPASASANSSTKARVSPNDKKAKSFQDCLKSVNQDTTESSRQAEDDSEDGIKEEKTAVLSQLLIILYQHRQTKDLNLPSDANVFGALVNFEKDFPVLEMTLKSCEKNLAECWQDILHEFNASGKIDTENISKFYQILKDIFPDFSITKGETADLLNKTLIATLDSNKNNGSDVSDDINSLPNKPEFFISDFLTKDSKKADNVNYVKEDKIINNENRKDRQTLDKNAANVLISKGDTISAETLDITNTGNKNSFQDLSNMNLQDIFLKKSSTVATAKFGSELTSAAKTDQNYEIFNQLIDKINFAIKENMQQVNIRLKPDYLGNILIKLTSSKDKLRTEFFVENAQLRDVLKMHAIDFQSQIKERGYEVSEINVYNLSDGLDLSTSDQRQSNNYNRNKAKGVRNIFGSLEEDGRQALLENHYDQWGNISQVNYIV</sequence>
<keyword evidence="3" id="KW-0282">Flagellum</keyword>
<organism evidence="3">
    <name type="scientific">Tepidanaerobacter syntrophicus</name>
    <dbReference type="NCBI Taxonomy" id="224999"/>
    <lineage>
        <taxon>Bacteria</taxon>
        <taxon>Bacillati</taxon>
        <taxon>Bacillota</taxon>
        <taxon>Clostridia</taxon>
        <taxon>Thermosediminibacterales</taxon>
        <taxon>Tepidanaerobacteraceae</taxon>
        <taxon>Tepidanaerobacter</taxon>
    </lineage>
</organism>
<reference evidence="3" key="1">
    <citation type="journal article" date="2016" name="Genome Announc.">
        <title>Draft Genome Sequence of the Syntrophic Lactate-Degrading Bacterium Tepidanaerobacter syntrophicus JLT.</title>
        <authorList>
            <person name="Matsuura N."/>
            <person name="Ohashi A."/>
            <person name="Tourlousse D.M."/>
            <person name="Sekiguchi Y."/>
        </authorList>
    </citation>
    <scope>NUCLEOTIDE SEQUENCE [LARGE SCALE GENOMIC DNA]</scope>
    <source>
        <strain evidence="3">JL</strain>
    </source>
</reference>
<proteinExistence type="predicted"/>
<feature type="compositionally biased region" description="Basic and acidic residues" evidence="1">
    <location>
        <begin position="49"/>
        <end position="59"/>
    </location>
</feature>
<feature type="domain" description="Flagellar hook-length control protein-like C-terminal" evidence="2">
    <location>
        <begin position="309"/>
        <end position="382"/>
    </location>
</feature>
<name>A0A0U9HHI7_9FIRM</name>
<dbReference type="RefSeq" id="WP_059034157.1">
    <property type="nucleotide sequence ID" value="NZ_BSDN01000004.1"/>
</dbReference>
<protein>
    <submittedName>
        <fullName evidence="3">Flagellar hook-length control protein FliK</fullName>
    </submittedName>
</protein>
<dbReference type="OrthoDB" id="1726967at2"/>
<keyword evidence="3" id="KW-0969">Cilium</keyword>
<evidence type="ECO:0000313" key="4">
    <source>
        <dbReference type="Proteomes" id="UP000062160"/>
    </source>
</evidence>
<dbReference type="InterPro" id="IPR038610">
    <property type="entry name" value="FliK-like_C_sf"/>
</dbReference>
<dbReference type="Proteomes" id="UP000062160">
    <property type="component" value="Unassembled WGS sequence"/>
</dbReference>
<dbReference type="CDD" id="cd17470">
    <property type="entry name" value="T3SS_Flik_C"/>
    <property type="match status" value="1"/>
</dbReference>
<dbReference type="STRING" id="224999.GCA_001485475_02298"/>
<feature type="compositionally biased region" description="Polar residues" evidence="1">
    <location>
        <begin position="9"/>
        <end position="21"/>
    </location>
</feature>
<dbReference type="EMBL" id="DF977003">
    <property type="protein sequence ID" value="GAQ26254.1"/>
    <property type="molecule type" value="Genomic_DNA"/>
</dbReference>
<gene>
    <name evidence="3" type="ORF">TSYNT_9518</name>
</gene>
<dbReference type="InterPro" id="IPR021136">
    <property type="entry name" value="Flagellar_hook_control-like_C"/>
</dbReference>
<accession>A0A0U9HHI7</accession>
<dbReference type="AlphaFoldDB" id="A0A0U9HHI7"/>
<feature type="compositionally biased region" description="Polar residues" evidence="1">
    <location>
        <begin position="39"/>
        <end position="48"/>
    </location>
</feature>